<reference evidence="2 3" key="1">
    <citation type="journal article" date="2014" name="Genome Announc.">
        <title>Genome Sequence of Bacillus simplex Strain P558, Isolated from a Human Fecal Sample.</title>
        <authorList>
            <person name="Croce O."/>
            <person name="Hugon P."/>
            <person name="Lagier J.C."/>
            <person name="Bibi F."/>
            <person name="Robert C."/>
            <person name="Azhar E.I."/>
            <person name="Raoult D."/>
            <person name="Fournier P.E."/>
        </authorList>
    </citation>
    <scope>NUCLEOTIDE SEQUENCE [LARGE SCALE GENOMIC DNA]</scope>
    <source>
        <strain evidence="2 3">P558</strain>
    </source>
</reference>
<dbReference type="AlphaFoldDB" id="A0AAN2TTI3"/>
<protein>
    <recommendedName>
        <fullName evidence="1">Integrase catalytic domain-containing protein</fullName>
    </recommendedName>
</protein>
<dbReference type="InterPro" id="IPR001584">
    <property type="entry name" value="Integrase_cat-core"/>
</dbReference>
<feature type="domain" description="Integrase catalytic" evidence="1">
    <location>
        <begin position="3"/>
        <end position="50"/>
    </location>
</feature>
<dbReference type="SUPFAM" id="SSF53098">
    <property type="entry name" value="Ribonuclease H-like"/>
    <property type="match status" value="1"/>
</dbReference>
<evidence type="ECO:0000313" key="3">
    <source>
        <dbReference type="Proteomes" id="UP000182110"/>
    </source>
</evidence>
<dbReference type="EMBL" id="CCXW01000001">
    <property type="protein sequence ID" value="CEG33223.1"/>
    <property type="molecule type" value="Genomic_DNA"/>
</dbReference>
<name>A0AAN2TTI3_9BACI</name>
<organism evidence="2 3">
    <name type="scientific">Peribacillus simplex</name>
    <dbReference type="NCBI Taxonomy" id="1478"/>
    <lineage>
        <taxon>Bacteria</taxon>
        <taxon>Bacillati</taxon>
        <taxon>Bacillota</taxon>
        <taxon>Bacilli</taxon>
        <taxon>Bacillales</taxon>
        <taxon>Bacillaceae</taxon>
        <taxon>Peribacillus</taxon>
    </lineage>
</organism>
<accession>A0AAN2TTI3</accession>
<gene>
    <name evidence="2" type="ORF">BN1180_03395</name>
</gene>
<dbReference type="Proteomes" id="UP000182110">
    <property type="component" value="Unassembled WGS sequence"/>
</dbReference>
<keyword evidence="3" id="KW-1185">Reference proteome</keyword>
<dbReference type="InterPro" id="IPR012337">
    <property type="entry name" value="RNaseH-like_sf"/>
</dbReference>
<proteinExistence type="predicted"/>
<evidence type="ECO:0000313" key="2">
    <source>
        <dbReference type="EMBL" id="CEG33223.1"/>
    </source>
</evidence>
<dbReference type="Pfam" id="PF13683">
    <property type="entry name" value="rve_3"/>
    <property type="match status" value="1"/>
</dbReference>
<comment type="caution">
    <text evidence="2">The sequence shown here is derived from an EMBL/GenBank/DDBJ whole genome shotgun (WGS) entry which is preliminary data.</text>
</comment>
<evidence type="ECO:0000259" key="1">
    <source>
        <dbReference type="Pfam" id="PF13683"/>
    </source>
</evidence>
<dbReference type="GO" id="GO:0015074">
    <property type="term" value="P:DNA integration"/>
    <property type="evidence" value="ECO:0007669"/>
    <property type="project" value="InterPro"/>
</dbReference>
<sequence length="55" mass="6765">MFRKGNCGDNTPMESFFGHFKDEVDYLVCQTFEELHLIIEEYIEEYNTNRYQWSF</sequence>